<comment type="caution">
    <text evidence="3">The sequence shown here is derived from an EMBL/GenBank/DDBJ whole genome shotgun (WGS) entry which is preliminary data.</text>
</comment>
<dbReference type="PANTHER" id="PTHR34075">
    <property type="entry name" value="BLR3430 PROTEIN"/>
    <property type="match status" value="1"/>
</dbReference>
<dbReference type="InterPro" id="IPR022002">
    <property type="entry name" value="ChsH2_Znr"/>
</dbReference>
<dbReference type="SUPFAM" id="SSF50249">
    <property type="entry name" value="Nucleic acid-binding proteins"/>
    <property type="match status" value="1"/>
</dbReference>
<dbReference type="Proteomes" id="UP001595900">
    <property type="component" value="Unassembled WGS sequence"/>
</dbReference>
<evidence type="ECO:0000259" key="1">
    <source>
        <dbReference type="Pfam" id="PF01796"/>
    </source>
</evidence>
<dbReference type="RefSeq" id="WP_390226964.1">
    <property type="nucleotide sequence ID" value="NZ_JBHSCN010000002.1"/>
</dbReference>
<dbReference type="EMBL" id="JBHSCN010000002">
    <property type="protein sequence ID" value="MFC4242164.1"/>
    <property type="molecule type" value="Genomic_DNA"/>
</dbReference>
<dbReference type="InterPro" id="IPR052513">
    <property type="entry name" value="Thioester_dehydratase-like"/>
</dbReference>
<dbReference type="Gene3D" id="6.10.30.10">
    <property type="match status" value="1"/>
</dbReference>
<organism evidence="3 4">
    <name type="scientific">Gryllotalpicola reticulitermitis</name>
    <dbReference type="NCBI Taxonomy" id="1184153"/>
    <lineage>
        <taxon>Bacteria</taxon>
        <taxon>Bacillati</taxon>
        <taxon>Actinomycetota</taxon>
        <taxon>Actinomycetes</taxon>
        <taxon>Micrococcales</taxon>
        <taxon>Microbacteriaceae</taxon>
        <taxon>Gryllotalpicola</taxon>
    </lineage>
</organism>
<dbReference type="InterPro" id="IPR002878">
    <property type="entry name" value="ChsH2_C"/>
</dbReference>
<accession>A0ABV8Q2Z9</accession>
<reference evidence="4" key="1">
    <citation type="journal article" date="2019" name="Int. J. Syst. Evol. Microbiol.">
        <title>The Global Catalogue of Microorganisms (GCM) 10K type strain sequencing project: providing services to taxonomists for standard genome sequencing and annotation.</title>
        <authorList>
            <consortium name="The Broad Institute Genomics Platform"/>
            <consortium name="The Broad Institute Genome Sequencing Center for Infectious Disease"/>
            <person name="Wu L."/>
            <person name="Ma J."/>
        </authorList>
    </citation>
    <scope>NUCLEOTIDE SEQUENCE [LARGE SCALE GENOMIC DNA]</scope>
    <source>
        <strain evidence="4">CGMCC 1.10363</strain>
    </source>
</reference>
<evidence type="ECO:0000313" key="4">
    <source>
        <dbReference type="Proteomes" id="UP001595900"/>
    </source>
</evidence>
<evidence type="ECO:0000313" key="3">
    <source>
        <dbReference type="EMBL" id="MFC4242164.1"/>
    </source>
</evidence>
<gene>
    <name evidence="3" type="ORF">ACFOYW_02160</name>
</gene>
<dbReference type="PANTHER" id="PTHR34075:SF5">
    <property type="entry name" value="BLR3430 PROTEIN"/>
    <property type="match status" value="1"/>
</dbReference>
<dbReference type="Pfam" id="PF01796">
    <property type="entry name" value="OB_ChsH2_C"/>
    <property type="match status" value="1"/>
</dbReference>
<protein>
    <submittedName>
        <fullName evidence="3">Zn-ribbon domain-containing OB-fold protein</fullName>
    </submittedName>
</protein>
<feature type="domain" description="ChsH2 C-terminal OB-fold" evidence="1">
    <location>
        <begin position="42"/>
        <end position="102"/>
    </location>
</feature>
<proteinExistence type="predicted"/>
<keyword evidence="4" id="KW-1185">Reference proteome</keyword>
<name>A0ABV8Q2Z9_9MICO</name>
<sequence length="115" mass="12223">MYADALRDGRIVFQQCTSCQEPVWYLRTVCPKCMSSDLVVTESRGLGTVYTLTTLLRAGDPARAEDVPYSVGLVDLDEGIRVIGELTREAAAAGIGGRVVAAADETGVTFAPVTP</sequence>
<dbReference type="InterPro" id="IPR012340">
    <property type="entry name" value="NA-bd_OB-fold"/>
</dbReference>
<dbReference type="Pfam" id="PF12172">
    <property type="entry name" value="zf-ChsH2"/>
    <property type="match status" value="1"/>
</dbReference>
<feature type="domain" description="ChsH2 rubredoxin-like zinc ribbon" evidence="2">
    <location>
        <begin position="4"/>
        <end position="38"/>
    </location>
</feature>
<evidence type="ECO:0000259" key="2">
    <source>
        <dbReference type="Pfam" id="PF12172"/>
    </source>
</evidence>